<comment type="similarity">
    <text evidence="1">In the C-terminal section; belongs to the class-I pyridoxal-phosphate-dependent aminotransferase family.</text>
</comment>
<dbReference type="InterPro" id="IPR004839">
    <property type="entry name" value="Aminotransferase_I/II_large"/>
</dbReference>
<dbReference type="InterPro" id="IPR036390">
    <property type="entry name" value="WH_DNA-bd_sf"/>
</dbReference>
<sequence length="463" mass="51051">MSNRFDVPSARPQASQVAEHLHEWIIGNGAGGGSRLPSIRQLTRQLNVGRNAVIEAYEQLVAQGLVRSRPGSGFFVADNPAQLARETSPVSLAEVTSDSWRLFEQDDQGLKLGCGWLPDSWREMDDLAYAIRSVTRRSRADILDYSSPMGTPLLRGLIQERIRILGVEADANQILLTGGGSHALDLLVRLLVQPGDTVLVESPGYYNLIGLLRLQRANIIGVPRLAGGPDVEQLEVLLQRHRPRLLFINTVFQNPTGTTLTASVAHRVLQLAERHDVQVVEDDIYADFQHTPTPRLAALDGLQRVIYIGSFSKSLSCSLRVGFIAARPDLLRSLVDIKMLTSISSPRFAEQVLATMLQNGSYRKLVERLRVRLANQMAATLVLLRHAGWEIFAEPAGGMFIWARFPGAASSHQLVSNAHKAGIRLSPGQVFMPDNSDSPWLRINVAYADDQRAIDFLTNPLGD</sequence>
<dbReference type="SUPFAM" id="SSF53383">
    <property type="entry name" value="PLP-dependent transferases"/>
    <property type="match status" value="1"/>
</dbReference>
<gene>
    <name evidence="7" type="ORF">SAMN05660971_03367</name>
</gene>
<dbReference type="SUPFAM" id="SSF46785">
    <property type="entry name" value="Winged helix' DNA-binding domain"/>
    <property type="match status" value="1"/>
</dbReference>
<dbReference type="AlphaFoldDB" id="A0A1M7K752"/>
<keyword evidence="3" id="KW-0805">Transcription regulation</keyword>
<feature type="domain" description="HTH gntR-type" evidence="6">
    <location>
        <begin position="11"/>
        <end position="79"/>
    </location>
</feature>
<evidence type="ECO:0000256" key="2">
    <source>
        <dbReference type="ARBA" id="ARBA00022898"/>
    </source>
</evidence>
<dbReference type="OrthoDB" id="9802328at2"/>
<dbReference type="CDD" id="cd07377">
    <property type="entry name" value="WHTH_GntR"/>
    <property type="match status" value="1"/>
</dbReference>
<evidence type="ECO:0000259" key="6">
    <source>
        <dbReference type="PROSITE" id="PS50949"/>
    </source>
</evidence>
<reference evidence="7 8" key="1">
    <citation type="submission" date="2016-11" db="EMBL/GenBank/DDBJ databases">
        <authorList>
            <person name="Jaros S."/>
            <person name="Januszkiewicz K."/>
            <person name="Wedrychowicz H."/>
        </authorList>
    </citation>
    <scope>NUCLEOTIDE SEQUENCE [LARGE SCALE GENOMIC DNA]</scope>
    <source>
        <strain evidence="7 8">DSM 4740</strain>
    </source>
</reference>
<keyword evidence="7" id="KW-0032">Aminotransferase</keyword>
<dbReference type="Gene3D" id="3.40.640.10">
    <property type="entry name" value="Type I PLP-dependent aspartate aminotransferase-like (Major domain)"/>
    <property type="match status" value="1"/>
</dbReference>
<keyword evidence="7" id="KW-0808">Transferase</keyword>
<evidence type="ECO:0000256" key="4">
    <source>
        <dbReference type="ARBA" id="ARBA00023125"/>
    </source>
</evidence>
<dbReference type="Pfam" id="PF00155">
    <property type="entry name" value="Aminotran_1_2"/>
    <property type="match status" value="1"/>
</dbReference>
<dbReference type="InterPro" id="IPR036388">
    <property type="entry name" value="WH-like_DNA-bd_sf"/>
</dbReference>
<keyword evidence="5" id="KW-0804">Transcription</keyword>
<keyword evidence="4 7" id="KW-0238">DNA-binding</keyword>
<dbReference type="EMBL" id="FRCA01000010">
    <property type="protein sequence ID" value="SHM60803.1"/>
    <property type="molecule type" value="Genomic_DNA"/>
</dbReference>
<name>A0A1M7K752_9GAMM</name>
<dbReference type="PRINTS" id="PR00035">
    <property type="entry name" value="HTHGNTR"/>
</dbReference>
<proteinExistence type="inferred from homology"/>
<dbReference type="GO" id="GO:0003700">
    <property type="term" value="F:DNA-binding transcription factor activity"/>
    <property type="evidence" value="ECO:0007669"/>
    <property type="project" value="InterPro"/>
</dbReference>
<dbReference type="InterPro" id="IPR015421">
    <property type="entry name" value="PyrdxlP-dep_Trfase_major"/>
</dbReference>
<dbReference type="PROSITE" id="PS50949">
    <property type="entry name" value="HTH_GNTR"/>
    <property type="match status" value="1"/>
</dbReference>
<dbReference type="PANTHER" id="PTHR46577:SF2">
    <property type="entry name" value="TRANSCRIPTIONAL REGULATORY PROTEIN"/>
    <property type="match status" value="1"/>
</dbReference>
<protein>
    <submittedName>
        <fullName evidence="7">DNA-binding transcriptional regulator, MocR family, contains an aminotransferase domain</fullName>
    </submittedName>
</protein>
<keyword evidence="2" id="KW-0663">Pyridoxal phosphate</keyword>
<dbReference type="PANTHER" id="PTHR46577">
    <property type="entry name" value="HTH-TYPE TRANSCRIPTIONAL REGULATORY PROTEIN GABR"/>
    <property type="match status" value="1"/>
</dbReference>
<dbReference type="GO" id="GO:0003677">
    <property type="term" value="F:DNA binding"/>
    <property type="evidence" value="ECO:0007669"/>
    <property type="project" value="UniProtKB-KW"/>
</dbReference>
<dbReference type="RefSeq" id="WP_073436379.1">
    <property type="nucleotide sequence ID" value="NZ_BJXU01000121.1"/>
</dbReference>
<dbReference type="STRING" id="44933.SAMN05660971_03367"/>
<dbReference type="Gene3D" id="1.10.10.10">
    <property type="entry name" value="Winged helix-like DNA-binding domain superfamily/Winged helix DNA-binding domain"/>
    <property type="match status" value="1"/>
</dbReference>
<dbReference type="Proteomes" id="UP000184123">
    <property type="component" value="Unassembled WGS sequence"/>
</dbReference>
<evidence type="ECO:0000313" key="8">
    <source>
        <dbReference type="Proteomes" id="UP000184123"/>
    </source>
</evidence>
<evidence type="ECO:0000256" key="1">
    <source>
        <dbReference type="ARBA" id="ARBA00005384"/>
    </source>
</evidence>
<dbReference type="InterPro" id="IPR000524">
    <property type="entry name" value="Tscrpt_reg_HTH_GntR"/>
</dbReference>
<organism evidence="7 8">
    <name type="scientific">Halomonas cupida</name>
    <dbReference type="NCBI Taxonomy" id="44933"/>
    <lineage>
        <taxon>Bacteria</taxon>
        <taxon>Pseudomonadati</taxon>
        <taxon>Pseudomonadota</taxon>
        <taxon>Gammaproteobacteria</taxon>
        <taxon>Oceanospirillales</taxon>
        <taxon>Halomonadaceae</taxon>
        <taxon>Halomonas</taxon>
    </lineage>
</organism>
<dbReference type="InterPro" id="IPR015424">
    <property type="entry name" value="PyrdxlP-dep_Trfase"/>
</dbReference>
<evidence type="ECO:0000256" key="5">
    <source>
        <dbReference type="ARBA" id="ARBA00023163"/>
    </source>
</evidence>
<dbReference type="InterPro" id="IPR051446">
    <property type="entry name" value="HTH_trans_reg/aminotransferase"/>
</dbReference>
<dbReference type="SMART" id="SM00345">
    <property type="entry name" value="HTH_GNTR"/>
    <property type="match status" value="1"/>
</dbReference>
<evidence type="ECO:0000256" key="3">
    <source>
        <dbReference type="ARBA" id="ARBA00023015"/>
    </source>
</evidence>
<dbReference type="CDD" id="cd00609">
    <property type="entry name" value="AAT_like"/>
    <property type="match status" value="1"/>
</dbReference>
<dbReference type="GO" id="GO:0008483">
    <property type="term" value="F:transaminase activity"/>
    <property type="evidence" value="ECO:0007669"/>
    <property type="project" value="UniProtKB-KW"/>
</dbReference>
<evidence type="ECO:0000313" key="7">
    <source>
        <dbReference type="EMBL" id="SHM60803.1"/>
    </source>
</evidence>
<dbReference type="Pfam" id="PF00392">
    <property type="entry name" value="GntR"/>
    <property type="match status" value="1"/>
</dbReference>
<accession>A0A1M7K752</accession>
<dbReference type="GO" id="GO:0030170">
    <property type="term" value="F:pyridoxal phosphate binding"/>
    <property type="evidence" value="ECO:0007669"/>
    <property type="project" value="InterPro"/>
</dbReference>